<keyword evidence="6" id="KW-0677">Repeat</keyword>
<feature type="domain" description="Thioredoxin" evidence="14">
    <location>
        <begin position="8"/>
        <end position="108"/>
    </location>
</feature>
<dbReference type="Proteomes" id="UP000663855">
    <property type="component" value="Unassembled WGS sequence"/>
</dbReference>
<evidence type="ECO:0000256" key="4">
    <source>
        <dbReference type="ARBA" id="ARBA00012723"/>
    </source>
</evidence>
<dbReference type="InterPro" id="IPR057305">
    <property type="entry name" value="Thioredox_PDIA6_C"/>
</dbReference>
<dbReference type="Proteomes" id="UP000681720">
    <property type="component" value="Unassembled WGS sequence"/>
</dbReference>
<evidence type="ECO:0000256" key="5">
    <source>
        <dbReference type="ARBA" id="ARBA00022729"/>
    </source>
</evidence>
<dbReference type="Pfam" id="PF00085">
    <property type="entry name" value="Thioredoxin"/>
    <property type="match status" value="2"/>
</dbReference>
<keyword evidence="8" id="KW-1015">Disulfide bond</keyword>
<evidence type="ECO:0000313" key="20">
    <source>
        <dbReference type="Proteomes" id="UP000663824"/>
    </source>
</evidence>
<dbReference type="PRINTS" id="PR00421">
    <property type="entry name" value="THIOREDOXIN"/>
</dbReference>
<keyword evidence="5 13" id="KW-0732">Signal</keyword>
<sequence>MVSCVVLYIFGIIAVANGFYSSSDDVIQLDPTNFERLVLQGSDIWFVEFYAPWCGHCQSLTPEWKRAATALKGIVKVGAVDADTHKSLGQQYGVSGFPTIKIFGTNKRSPTSYQGGRTADAIVEQALSQLKTVVNERLGKRGGGGGSNSGSGGKDTIDLTDSDFQSTVLDSDDAWLVEFMAPWCGHCKNLAPEWARAATELKGKVKLGVLDATVHTQSAQRYGVQGFPTIKFFPAGKKNGQAEDYNGGRTASDIVAWALDKHQANVPPPDVYEITSQAVLDNNCAEKQLCIISFLPNILDCQSNCRNEHIKMLKKFGENYKRNGWSWLWVEAFRQPTLEASVGIGGFGYPAQVAINSRKGKYVVLKGAFSESGISGFLKELSAGRLTSPLVPLGGVADGKLPTIDDSEPWDGKDGKLDDVEDIDLSDVNMDDDDDDAVIMKKKKVDL</sequence>
<evidence type="ECO:0000256" key="1">
    <source>
        <dbReference type="ARBA" id="ARBA00001182"/>
    </source>
</evidence>
<dbReference type="GO" id="GO:0005788">
    <property type="term" value="C:endoplasmic reticulum lumen"/>
    <property type="evidence" value="ECO:0007669"/>
    <property type="project" value="UniProtKB-SubCell"/>
</dbReference>
<name>A0A816K6Q2_9BILA</name>
<keyword evidence="7" id="KW-0256">Endoplasmic reticulum</keyword>
<evidence type="ECO:0000256" key="2">
    <source>
        <dbReference type="ARBA" id="ARBA00004319"/>
    </source>
</evidence>
<dbReference type="FunFam" id="3.40.30.10:FF:000032">
    <property type="entry name" value="Protein disulfide-isomerase A6 homolog"/>
    <property type="match status" value="1"/>
</dbReference>
<dbReference type="EMBL" id="CAJOBJ010007380">
    <property type="protein sequence ID" value="CAF4084535.1"/>
    <property type="molecule type" value="Genomic_DNA"/>
</dbReference>
<dbReference type="Gene3D" id="3.40.30.10">
    <property type="entry name" value="Glutaredoxin"/>
    <property type="match status" value="2"/>
</dbReference>
<comment type="subcellular location">
    <subcellularLocation>
        <location evidence="2">Endoplasmic reticulum lumen</location>
    </subcellularLocation>
</comment>
<evidence type="ECO:0000256" key="10">
    <source>
        <dbReference type="ARBA" id="ARBA00023284"/>
    </source>
</evidence>
<gene>
    <name evidence="18" type="ORF">BYL167_LOCUS18114</name>
    <name evidence="16" type="ORF">CJN711_LOCUS38043</name>
    <name evidence="19" type="ORF">GIL414_LOCUS16259</name>
    <name evidence="15" type="ORF">KQP761_LOCUS1110</name>
    <name evidence="17" type="ORF">MBJ925_LOCUS178</name>
</gene>
<dbReference type="Proteomes" id="UP000663834">
    <property type="component" value="Unassembled WGS sequence"/>
</dbReference>
<dbReference type="Pfam" id="PF24541">
    <property type="entry name" value="Thioredox_PDIA6_C"/>
    <property type="match status" value="1"/>
</dbReference>
<proteinExistence type="inferred from homology"/>
<evidence type="ECO:0000256" key="9">
    <source>
        <dbReference type="ARBA" id="ARBA00023235"/>
    </source>
</evidence>
<dbReference type="InterPro" id="IPR036249">
    <property type="entry name" value="Thioredoxin-like_sf"/>
</dbReference>
<comment type="catalytic activity">
    <reaction evidence="1">
        <text>Catalyzes the rearrangement of -S-S- bonds in proteins.</text>
        <dbReference type="EC" id="5.3.4.1"/>
    </reaction>
</comment>
<dbReference type="PROSITE" id="PS51352">
    <property type="entry name" value="THIOREDOXIN_2"/>
    <property type="match status" value="2"/>
</dbReference>
<accession>A0A816K6Q2</accession>
<dbReference type="PANTHER" id="PTHR45815">
    <property type="entry name" value="PROTEIN DISULFIDE-ISOMERASE A6"/>
    <property type="match status" value="1"/>
</dbReference>
<evidence type="ECO:0000313" key="18">
    <source>
        <dbReference type="EMBL" id="CAF4081801.1"/>
    </source>
</evidence>
<evidence type="ECO:0000313" key="19">
    <source>
        <dbReference type="EMBL" id="CAF4084535.1"/>
    </source>
</evidence>
<evidence type="ECO:0000256" key="7">
    <source>
        <dbReference type="ARBA" id="ARBA00022824"/>
    </source>
</evidence>
<protein>
    <recommendedName>
        <fullName evidence="4">protein disulfide-isomerase</fullName>
        <ecNumber evidence="4">5.3.4.1</ecNumber>
    </recommendedName>
</protein>
<evidence type="ECO:0000256" key="8">
    <source>
        <dbReference type="ARBA" id="ARBA00023157"/>
    </source>
</evidence>
<feature type="signal peptide" evidence="13">
    <location>
        <begin position="1"/>
        <end position="18"/>
    </location>
</feature>
<dbReference type="PANTHER" id="PTHR45815:SF3">
    <property type="entry name" value="PROTEIN DISULFIDE-ISOMERASE A6"/>
    <property type="match status" value="1"/>
</dbReference>
<comment type="similarity">
    <text evidence="3 11">Belongs to the protein disulfide isomerase family.</text>
</comment>
<evidence type="ECO:0000313" key="16">
    <source>
        <dbReference type="EMBL" id="CAF1621764.1"/>
    </source>
</evidence>
<feature type="chain" id="PRO_5035609537" description="protein disulfide-isomerase" evidence="13">
    <location>
        <begin position="19"/>
        <end position="447"/>
    </location>
</feature>
<dbReference type="Proteomes" id="UP000663824">
    <property type="component" value="Unassembled WGS sequence"/>
</dbReference>
<dbReference type="AlphaFoldDB" id="A0A816K6Q2"/>
<organism evidence="17 20">
    <name type="scientific">Rotaria magnacalcarata</name>
    <dbReference type="NCBI Taxonomy" id="392030"/>
    <lineage>
        <taxon>Eukaryota</taxon>
        <taxon>Metazoa</taxon>
        <taxon>Spiralia</taxon>
        <taxon>Gnathifera</taxon>
        <taxon>Rotifera</taxon>
        <taxon>Eurotatoria</taxon>
        <taxon>Bdelloidea</taxon>
        <taxon>Philodinida</taxon>
        <taxon>Philodinidae</taxon>
        <taxon>Rotaria</taxon>
    </lineage>
</organism>
<dbReference type="EMBL" id="CAJNOW010000074">
    <property type="protein sequence ID" value="CAF1227197.1"/>
    <property type="molecule type" value="Genomic_DNA"/>
</dbReference>
<evidence type="ECO:0000256" key="11">
    <source>
        <dbReference type="RuleBase" id="RU004208"/>
    </source>
</evidence>
<dbReference type="EMBL" id="CAJNRE010000010">
    <property type="protein sequence ID" value="CAF1902136.1"/>
    <property type="molecule type" value="Genomic_DNA"/>
</dbReference>
<evidence type="ECO:0000259" key="14">
    <source>
        <dbReference type="PROSITE" id="PS51352"/>
    </source>
</evidence>
<keyword evidence="10" id="KW-0676">Redox-active center</keyword>
<dbReference type="EC" id="5.3.4.1" evidence="4"/>
<dbReference type="CDD" id="cd02983">
    <property type="entry name" value="P5_C"/>
    <property type="match status" value="1"/>
</dbReference>
<dbReference type="FunFam" id="3.40.30.10:FF:000050">
    <property type="entry name" value="protein disulfide-isomerase A6 isoform X1"/>
    <property type="match status" value="1"/>
</dbReference>
<feature type="region of interest" description="Disordered" evidence="12">
    <location>
        <begin position="138"/>
        <end position="157"/>
    </location>
</feature>
<dbReference type="SUPFAM" id="SSF52833">
    <property type="entry name" value="Thioredoxin-like"/>
    <property type="match status" value="3"/>
</dbReference>
<evidence type="ECO:0000256" key="13">
    <source>
        <dbReference type="SAM" id="SignalP"/>
    </source>
</evidence>
<evidence type="ECO:0000313" key="17">
    <source>
        <dbReference type="EMBL" id="CAF1902136.1"/>
    </source>
</evidence>
<dbReference type="Proteomes" id="UP000681967">
    <property type="component" value="Unassembled WGS sequence"/>
</dbReference>
<dbReference type="PROSITE" id="PS00194">
    <property type="entry name" value="THIOREDOXIN_1"/>
    <property type="match status" value="1"/>
</dbReference>
<evidence type="ECO:0000256" key="3">
    <source>
        <dbReference type="ARBA" id="ARBA00006347"/>
    </source>
</evidence>
<dbReference type="EMBL" id="CAJOBH010007354">
    <property type="protein sequence ID" value="CAF4081801.1"/>
    <property type="molecule type" value="Genomic_DNA"/>
</dbReference>
<keyword evidence="9" id="KW-0413">Isomerase</keyword>
<dbReference type="OrthoDB" id="10264505at2759"/>
<dbReference type="InterPro" id="IPR017937">
    <property type="entry name" value="Thioredoxin_CS"/>
</dbReference>
<dbReference type="CDD" id="cd03001">
    <property type="entry name" value="PDI_a_P5"/>
    <property type="match status" value="2"/>
</dbReference>
<dbReference type="NCBIfam" id="TIGR01126">
    <property type="entry name" value="pdi_dom"/>
    <property type="match status" value="1"/>
</dbReference>
<dbReference type="GO" id="GO:0015035">
    <property type="term" value="F:protein-disulfide reductase activity"/>
    <property type="evidence" value="ECO:0007669"/>
    <property type="project" value="TreeGrafter"/>
</dbReference>
<feature type="domain" description="Thioredoxin" evidence="14">
    <location>
        <begin position="113"/>
        <end position="264"/>
    </location>
</feature>
<comment type="caution">
    <text evidence="17">The sequence shown here is derived from an EMBL/GenBank/DDBJ whole genome shotgun (WGS) entry which is preliminary data.</text>
</comment>
<reference evidence="17" key="1">
    <citation type="submission" date="2021-02" db="EMBL/GenBank/DDBJ databases">
        <authorList>
            <person name="Nowell W R."/>
        </authorList>
    </citation>
    <scope>NUCLEOTIDE SEQUENCE</scope>
</reference>
<evidence type="ECO:0000313" key="15">
    <source>
        <dbReference type="EMBL" id="CAF1227197.1"/>
    </source>
</evidence>
<dbReference type="GO" id="GO:0034976">
    <property type="term" value="P:response to endoplasmic reticulum stress"/>
    <property type="evidence" value="ECO:0007669"/>
    <property type="project" value="TreeGrafter"/>
</dbReference>
<dbReference type="GO" id="GO:0003756">
    <property type="term" value="F:protein disulfide isomerase activity"/>
    <property type="evidence" value="ECO:0007669"/>
    <property type="project" value="UniProtKB-EC"/>
</dbReference>
<feature type="compositionally biased region" description="Gly residues" evidence="12">
    <location>
        <begin position="141"/>
        <end position="153"/>
    </location>
</feature>
<evidence type="ECO:0000256" key="6">
    <source>
        <dbReference type="ARBA" id="ARBA00022737"/>
    </source>
</evidence>
<evidence type="ECO:0000256" key="12">
    <source>
        <dbReference type="SAM" id="MobiDB-lite"/>
    </source>
</evidence>
<dbReference type="InterPro" id="IPR005788">
    <property type="entry name" value="PDI_thioredoxin-like_dom"/>
</dbReference>
<dbReference type="EMBL" id="CAJNOV010018588">
    <property type="protein sequence ID" value="CAF1621764.1"/>
    <property type="molecule type" value="Genomic_DNA"/>
</dbReference>
<dbReference type="InterPro" id="IPR013766">
    <property type="entry name" value="Thioredoxin_domain"/>
</dbReference>